<dbReference type="PANTHER" id="PTHR43784:SF2">
    <property type="entry name" value="GDSL-LIKE LIPASE_ACYLHYDROLASE, PUTATIVE (AFU_ORTHOLOGUE AFUA_2G00820)-RELATED"/>
    <property type="match status" value="1"/>
</dbReference>
<feature type="region of interest" description="Disordered" evidence="1">
    <location>
        <begin position="1"/>
        <end position="33"/>
    </location>
</feature>
<dbReference type="EMBL" id="JAKFHA010000006">
    <property type="protein sequence ID" value="MCF2528254.1"/>
    <property type="molecule type" value="Genomic_DNA"/>
</dbReference>
<keyword evidence="3" id="KW-0378">Hydrolase</keyword>
<dbReference type="SUPFAM" id="SSF52266">
    <property type="entry name" value="SGNH hydrolase"/>
    <property type="match status" value="1"/>
</dbReference>
<organism evidence="3 4">
    <name type="scientific">Yinghuangia soli</name>
    <dbReference type="NCBI Taxonomy" id="2908204"/>
    <lineage>
        <taxon>Bacteria</taxon>
        <taxon>Bacillati</taxon>
        <taxon>Actinomycetota</taxon>
        <taxon>Actinomycetes</taxon>
        <taxon>Kitasatosporales</taxon>
        <taxon>Streptomycetaceae</taxon>
        <taxon>Yinghuangia</taxon>
    </lineage>
</organism>
<name>A0AA41U3P2_9ACTN</name>
<evidence type="ECO:0000313" key="3">
    <source>
        <dbReference type="EMBL" id="MCF2528254.1"/>
    </source>
</evidence>
<evidence type="ECO:0000313" key="4">
    <source>
        <dbReference type="Proteomes" id="UP001165378"/>
    </source>
</evidence>
<comment type="caution">
    <text evidence="3">The sequence shown here is derived from an EMBL/GenBank/DDBJ whole genome shotgun (WGS) entry which is preliminary data.</text>
</comment>
<feature type="domain" description="SGNH hydrolase-type esterase" evidence="2">
    <location>
        <begin position="44"/>
        <end position="216"/>
    </location>
</feature>
<dbReference type="InterPro" id="IPR013830">
    <property type="entry name" value="SGNH_hydro"/>
</dbReference>
<dbReference type="InterPro" id="IPR053140">
    <property type="entry name" value="GDSL_Rv0518-like"/>
</dbReference>
<dbReference type="CDD" id="cd01832">
    <property type="entry name" value="SGNH_hydrolase_like_1"/>
    <property type="match status" value="1"/>
</dbReference>
<gene>
    <name evidence="3" type="ORF">LZ495_13625</name>
</gene>
<dbReference type="Pfam" id="PF13472">
    <property type="entry name" value="Lipase_GDSL_2"/>
    <property type="match status" value="1"/>
</dbReference>
<keyword evidence="4" id="KW-1185">Reference proteome</keyword>
<protein>
    <submittedName>
        <fullName evidence="3">SGNH/GDSL hydrolase family protein</fullName>
    </submittedName>
</protein>
<reference evidence="3" key="1">
    <citation type="submission" date="2022-01" db="EMBL/GenBank/DDBJ databases">
        <title>Genome-Based Taxonomic Classification of the Phylum Actinobacteria.</title>
        <authorList>
            <person name="Gao Y."/>
        </authorList>
    </citation>
    <scope>NUCLEOTIDE SEQUENCE</scope>
    <source>
        <strain evidence="3">KLBMP 8922</strain>
    </source>
</reference>
<accession>A0AA41U3P2</accession>
<evidence type="ECO:0000256" key="1">
    <source>
        <dbReference type="SAM" id="MobiDB-lite"/>
    </source>
</evidence>
<feature type="compositionally biased region" description="Pro residues" evidence="1">
    <location>
        <begin position="17"/>
        <end position="31"/>
    </location>
</feature>
<dbReference type="PANTHER" id="PTHR43784">
    <property type="entry name" value="GDSL-LIKE LIPASE/ACYLHYDROLASE, PUTATIVE (AFU_ORTHOLOGUE AFUA_2G00820)-RELATED"/>
    <property type="match status" value="1"/>
</dbReference>
<dbReference type="GO" id="GO:0016787">
    <property type="term" value="F:hydrolase activity"/>
    <property type="evidence" value="ECO:0007669"/>
    <property type="project" value="UniProtKB-KW"/>
</dbReference>
<evidence type="ECO:0000259" key="2">
    <source>
        <dbReference type="Pfam" id="PF13472"/>
    </source>
</evidence>
<dbReference type="InterPro" id="IPR036514">
    <property type="entry name" value="SGNH_hydro_sf"/>
</dbReference>
<sequence length="288" mass="31133">MADEAKHLDAPLSPLTTPVPTPAARPAPHFPAPRGLDTVDSYLAIGDSFTEGVGDPGPDGSLIGWADRFAVRLAEARPGLRYANLAVRGKLLHQIIEEQLPVALAAHPDLVSFCAGGNDVLRPGGDPDKLAAEYEQAVADLTAAGAHVLVFTGFDTRELGLLKLVRGKVATYNEHLRVIAGRYGCTVVDLWAMQAVQDRRAWSEDRLHLSACGHERVALNAARSFGLPTDEDPEAGWPPEAEQLSTAAARREHVQWAREHLVPWIGRRLRGQSSGDGLEPKRPDLMPL</sequence>
<dbReference type="AlphaFoldDB" id="A0AA41U3P2"/>
<dbReference type="RefSeq" id="WP_235052421.1">
    <property type="nucleotide sequence ID" value="NZ_JAKFHA010000006.1"/>
</dbReference>
<dbReference type="Proteomes" id="UP001165378">
    <property type="component" value="Unassembled WGS sequence"/>
</dbReference>
<dbReference type="Gene3D" id="3.40.50.1110">
    <property type="entry name" value="SGNH hydrolase"/>
    <property type="match status" value="1"/>
</dbReference>
<proteinExistence type="predicted"/>